<evidence type="ECO:0000313" key="8">
    <source>
        <dbReference type="EMBL" id="SDS28779.1"/>
    </source>
</evidence>
<dbReference type="SUPFAM" id="SSF55120">
    <property type="entry name" value="Pseudouridine synthase"/>
    <property type="match status" value="1"/>
</dbReference>
<keyword evidence="3 5" id="KW-0819">tRNA processing</keyword>
<evidence type="ECO:0000313" key="9">
    <source>
        <dbReference type="Proteomes" id="UP000198963"/>
    </source>
</evidence>
<proteinExistence type="inferred from homology"/>
<dbReference type="InterPro" id="IPR032819">
    <property type="entry name" value="TruB_C"/>
</dbReference>
<evidence type="ECO:0000256" key="5">
    <source>
        <dbReference type="HAMAP-Rule" id="MF_01080"/>
    </source>
</evidence>
<dbReference type="AlphaFoldDB" id="A0A1H1R1E4"/>
<dbReference type="GO" id="GO:1990481">
    <property type="term" value="P:mRNA pseudouridine synthesis"/>
    <property type="evidence" value="ECO:0007669"/>
    <property type="project" value="TreeGrafter"/>
</dbReference>
<feature type="domain" description="tRNA pseudouridylate synthase B C-terminal" evidence="7">
    <location>
        <begin position="186"/>
        <end position="220"/>
    </location>
</feature>
<reference evidence="8 9" key="1">
    <citation type="submission" date="2016-10" db="EMBL/GenBank/DDBJ databases">
        <authorList>
            <person name="Varghese N."/>
            <person name="Submissions S."/>
        </authorList>
    </citation>
    <scope>NUCLEOTIDE SEQUENCE [LARGE SCALE GENOMIC DNA]</scope>
    <source>
        <strain evidence="8 9">RHA_55</strain>
    </source>
</reference>
<dbReference type="PANTHER" id="PTHR13767">
    <property type="entry name" value="TRNA-PSEUDOURIDINE SYNTHASE"/>
    <property type="match status" value="1"/>
</dbReference>
<dbReference type="EC" id="5.4.99.25" evidence="5"/>
<dbReference type="InterPro" id="IPR020103">
    <property type="entry name" value="PsdUridine_synth_cat_dom_sf"/>
</dbReference>
<evidence type="ECO:0000259" key="6">
    <source>
        <dbReference type="Pfam" id="PF01509"/>
    </source>
</evidence>
<dbReference type="GO" id="GO:0160148">
    <property type="term" value="F:tRNA pseudouridine(55) synthase activity"/>
    <property type="evidence" value="ECO:0007669"/>
    <property type="project" value="UniProtKB-EC"/>
</dbReference>
<comment type="similarity">
    <text evidence="2 5">Belongs to the pseudouridine synthase TruB family. Type 1 subfamily.</text>
</comment>
<dbReference type="Pfam" id="PF01509">
    <property type="entry name" value="TruB_N"/>
    <property type="match status" value="1"/>
</dbReference>
<dbReference type="InterPro" id="IPR002501">
    <property type="entry name" value="PsdUridine_synth_N"/>
</dbReference>
<dbReference type="GO" id="GO:0031119">
    <property type="term" value="P:tRNA pseudouridine synthesis"/>
    <property type="evidence" value="ECO:0007669"/>
    <property type="project" value="UniProtKB-UniRule"/>
</dbReference>
<dbReference type="Pfam" id="PF16198">
    <property type="entry name" value="TruB_C_2"/>
    <property type="match status" value="1"/>
</dbReference>
<dbReference type="Proteomes" id="UP000198963">
    <property type="component" value="Chromosome I"/>
</dbReference>
<protein>
    <recommendedName>
        <fullName evidence="5">tRNA pseudouridine synthase B</fullName>
        <ecNumber evidence="5">5.4.99.25</ecNumber>
    </recommendedName>
    <alternativeName>
        <fullName evidence="5">tRNA pseudouridine(55) synthase</fullName>
        <shortName evidence="5">Psi55 synthase</shortName>
    </alternativeName>
    <alternativeName>
        <fullName evidence="5">tRNA pseudouridylate synthase</fullName>
    </alternativeName>
    <alternativeName>
        <fullName evidence="5">tRNA-uridine isomerase</fullName>
    </alternativeName>
</protein>
<evidence type="ECO:0000256" key="1">
    <source>
        <dbReference type="ARBA" id="ARBA00000385"/>
    </source>
</evidence>
<keyword evidence="4 5" id="KW-0413">Isomerase</keyword>
<comment type="catalytic activity">
    <reaction evidence="1 5">
        <text>uridine(55) in tRNA = pseudouridine(55) in tRNA</text>
        <dbReference type="Rhea" id="RHEA:42532"/>
        <dbReference type="Rhea" id="RHEA-COMP:10101"/>
        <dbReference type="Rhea" id="RHEA-COMP:10102"/>
        <dbReference type="ChEBI" id="CHEBI:65314"/>
        <dbReference type="ChEBI" id="CHEBI:65315"/>
        <dbReference type="EC" id="5.4.99.25"/>
    </reaction>
</comment>
<dbReference type="NCBIfam" id="TIGR00431">
    <property type="entry name" value="TruB"/>
    <property type="match status" value="1"/>
</dbReference>
<dbReference type="GO" id="GO:0003723">
    <property type="term" value="F:RNA binding"/>
    <property type="evidence" value="ECO:0007669"/>
    <property type="project" value="InterPro"/>
</dbReference>
<organism evidence="8 9">
    <name type="scientific">Winogradskyella sediminis</name>
    <dbReference type="NCBI Taxonomy" id="1382466"/>
    <lineage>
        <taxon>Bacteria</taxon>
        <taxon>Pseudomonadati</taxon>
        <taxon>Bacteroidota</taxon>
        <taxon>Flavobacteriia</taxon>
        <taxon>Flavobacteriales</taxon>
        <taxon>Flavobacteriaceae</taxon>
        <taxon>Winogradskyella</taxon>
    </lineage>
</organism>
<dbReference type="Gene3D" id="3.30.2350.10">
    <property type="entry name" value="Pseudouridine synthase"/>
    <property type="match status" value="1"/>
</dbReference>
<feature type="domain" description="Pseudouridine synthase II N-terminal" evidence="6">
    <location>
        <begin position="36"/>
        <end position="185"/>
    </location>
</feature>
<evidence type="ECO:0000256" key="4">
    <source>
        <dbReference type="ARBA" id="ARBA00023235"/>
    </source>
</evidence>
<dbReference type="PANTHER" id="PTHR13767:SF2">
    <property type="entry name" value="PSEUDOURIDYLATE SYNTHASE TRUB1"/>
    <property type="match status" value="1"/>
</dbReference>
<gene>
    <name evidence="5" type="primary">truB</name>
    <name evidence="8" type="ORF">SAMN04489797_1275</name>
</gene>
<dbReference type="EMBL" id="LT629774">
    <property type="protein sequence ID" value="SDS28779.1"/>
    <property type="molecule type" value="Genomic_DNA"/>
</dbReference>
<comment type="function">
    <text evidence="5">Responsible for synthesis of pseudouridine from uracil-55 in the psi GC loop of transfer RNAs.</text>
</comment>
<dbReference type="RefSeq" id="WP_092445373.1">
    <property type="nucleotide sequence ID" value="NZ_LT629774.1"/>
</dbReference>
<accession>A0A1H1R1E4</accession>
<evidence type="ECO:0000256" key="2">
    <source>
        <dbReference type="ARBA" id="ARBA00005642"/>
    </source>
</evidence>
<evidence type="ECO:0000259" key="7">
    <source>
        <dbReference type="Pfam" id="PF16198"/>
    </source>
</evidence>
<keyword evidence="9" id="KW-1185">Reference proteome</keyword>
<evidence type="ECO:0000256" key="3">
    <source>
        <dbReference type="ARBA" id="ARBA00022694"/>
    </source>
</evidence>
<feature type="active site" description="Nucleophile" evidence="5">
    <location>
        <position position="52"/>
    </location>
</feature>
<dbReference type="CDD" id="cd02573">
    <property type="entry name" value="PseudoU_synth_EcTruB"/>
    <property type="match status" value="1"/>
</dbReference>
<sequence length="232" mass="26118">MKTEEDYKAGEVLLIDKPLTWTSFQAVNKLRWSIRQAFGIKKIKVGHAGTLDPLATGLLVICTGKMTKQINTFQGQEKEYTGTFVLGGTTPSYDLETEVNENFPTDHITEDLIHKTTQQFIGLIDQFPPVFSAIKKDGKRLYEFARAGEEVEIKSRQVEITTFEITEIKDLELHFRVVCSKGTYIRSLANDFGKALNSGAHLSSLRRTRIGDFKVEDALTPEVFIANLPSKE</sequence>
<dbReference type="InterPro" id="IPR014780">
    <property type="entry name" value="tRNA_psdUridine_synth_TruB"/>
</dbReference>
<dbReference type="STRING" id="1249933.SAMN04489797_1275"/>
<name>A0A1H1R1E4_9FLAO</name>
<dbReference type="HAMAP" id="MF_01080">
    <property type="entry name" value="TruB_bact"/>
    <property type="match status" value="1"/>
</dbReference>